<gene>
    <name evidence="5" type="ORF">EI97DRAFT_229415</name>
</gene>
<dbReference type="RefSeq" id="XP_033649833.1">
    <property type="nucleotide sequence ID" value="XM_033793940.1"/>
</dbReference>
<evidence type="ECO:0000256" key="1">
    <source>
        <dbReference type="ARBA" id="ARBA00008060"/>
    </source>
</evidence>
<evidence type="ECO:0000256" key="3">
    <source>
        <dbReference type="ARBA" id="ARBA00023204"/>
    </source>
</evidence>
<accession>A0A6A6J7W8</accession>
<dbReference type="GO" id="GO:0034974">
    <property type="term" value="C:Swi5-Swi2 complex"/>
    <property type="evidence" value="ECO:0007669"/>
    <property type="project" value="TreeGrafter"/>
</dbReference>
<feature type="compositionally biased region" description="Low complexity" evidence="4">
    <location>
        <begin position="262"/>
        <end position="281"/>
    </location>
</feature>
<keyword evidence="2" id="KW-0227">DNA damage</keyword>
<dbReference type="EMBL" id="ML986523">
    <property type="protein sequence ID" value="KAF2272294.1"/>
    <property type="molecule type" value="Genomic_DNA"/>
</dbReference>
<keyword evidence="6" id="KW-1185">Reference proteome</keyword>
<evidence type="ECO:0000313" key="6">
    <source>
        <dbReference type="Proteomes" id="UP000800097"/>
    </source>
</evidence>
<feature type="compositionally biased region" description="Low complexity" evidence="4">
    <location>
        <begin position="102"/>
        <end position="113"/>
    </location>
</feature>
<dbReference type="OrthoDB" id="255837at2759"/>
<dbReference type="GeneID" id="54547115"/>
<keyword evidence="3" id="KW-0234">DNA repair</keyword>
<feature type="compositionally biased region" description="Polar residues" evidence="4">
    <location>
        <begin position="341"/>
        <end position="351"/>
    </location>
</feature>
<feature type="region of interest" description="Disordered" evidence="4">
    <location>
        <begin position="221"/>
        <end position="290"/>
    </location>
</feature>
<evidence type="ECO:0000256" key="4">
    <source>
        <dbReference type="SAM" id="MobiDB-lite"/>
    </source>
</evidence>
<dbReference type="Pfam" id="PF07061">
    <property type="entry name" value="Swi5"/>
    <property type="match status" value="1"/>
</dbReference>
<feature type="compositionally biased region" description="Polar residues" evidence="4">
    <location>
        <begin position="317"/>
        <end position="329"/>
    </location>
</feature>
<sequence length="473" mass="49987">MAFTRRVAEVPDSEDEPFSSSPIEARSNVQWPPSQASPPPAARPGIPASTDEGVFANQNQNIPSQVLDTVETNDPTDAQEINRSQHSKTTEPRPNIQAPVQSASKVEAAVKSSNECTPVEEIVSSGHQVATPEHDVEEGPRPPTGGAKEEAQNVQDIEQTSVTVEPLVACQPPNSAQTAEVDWQGNALLHAKQPEDHHDSGCPHVASAASEKVLKVETEEQPVINDGQEKEDMSRLQQGLNEPESMSKHQGTEHSLPGEPVPTKGPLTGTTATTGIASTEPPSAPNVSLTNTSAGAMEISITISPDPSALPPRESTAGVSNVPQPTVSQEGDHAHQPIQPPQETLKSSTTPGRILPSSVKGPAKTSQEVTVAELKAQRSALIAALAAIPSIQEIIVENNDNDTSSTASAPLDSGPTDADVMTAANQVVKKHIKLLHEYNEIKDVGQGLMGLIADQRGVRIVEVQEEFGIGEKD</sequence>
<evidence type="ECO:0000313" key="5">
    <source>
        <dbReference type="EMBL" id="KAF2272294.1"/>
    </source>
</evidence>
<proteinExistence type="inferred from homology"/>
<organism evidence="5 6">
    <name type="scientific">Westerdykella ornata</name>
    <dbReference type="NCBI Taxonomy" id="318751"/>
    <lineage>
        <taxon>Eukaryota</taxon>
        <taxon>Fungi</taxon>
        <taxon>Dikarya</taxon>
        <taxon>Ascomycota</taxon>
        <taxon>Pezizomycotina</taxon>
        <taxon>Dothideomycetes</taxon>
        <taxon>Pleosporomycetidae</taxon>
        <taxon>Pleosporales</taxon>
        <taxon>Sporormiaceae</taxon>
        <taxon>Westerdykella</taxon>
    </lineage>
</organism>
<protein>
    <recommendedName>
        <fullName evidence="7">Swi5-domain-containing protein</fullName>
    </recommendedName>
</protein>
<evidence type="ECO:0008006" key="7">
    <source>
        <dbReference type="Google" id="ProtNLM"/>
    </source>
</evidence>
<dbReference type="AlphaFoldDB" id="A0A6A6J7W8"/>
<dbReference type="GO" id="GO:0000709">
    <property type="term" value="P:meiotic joint molecule formation"/>
    <property type="evidence" value="ECO:0007669"/>
    <property type="project" value="TreeGrafter"/>
</dbReference>
<reference evidence="5" key="1">
    <citation type="journal article" date="2020" name="Stud. Mycol.">
        <title>101 Dothideomycetes genomes: a test case for predicting lifestyles and emergence of pathogens.</title>
        <authorList>
            <person name="Haridas S."/>
            <person name="Albert R."/>
            <person name="Binder M."/>
            <person name="Bloem J."/>
            <person name="Labutti K."/>
            <person name="Salamov A."/>
            <person name="Andreopoulos B."/>
            <person name="Baker S."/>
            <person name="Barry K."/>
            <person name="Bills G."/>
            <person name="Bluhm B."/>
            <person name="Cannon C."/>
            <person name="Castanera R."/>
            <person name="Culley D."/>
            <person name="Daum C."/>
            <person name="Ezra D."/>
            <person name="Gonzalez J."/>
            <person name="Henrissat B."/>
            <person name="Kuo A."/>
            <person name="Liang C."/>
            <person name="Lipzen A."/>
            <person name="Lutzoni F."/>
            <person name="Magnuson J."/>
            <person name="Mondo S."/>
            <person name="Nolan M."/>
            <person name="Ohm R."/>
            <person name="Pangilinan J."/>
            <person name="Park H.-J."/>
            <person name="Ramirez L."/>
            <person name="Alfaro M."/>
            <person name="Sun H."/>
            <person name="Tritt A."/>
            <person name="Yoshinaga Y."/>
            <person name="Zwiers L.-H."/>
            <person name="Turgeon B."/>
            <person name="Goodwin S."/>
            <person name="Spatafora J."/>
            <person name="Crous P."/>
            <person name="Grigoriev I."/>
        </authorList>
    </citation>
    <scope>NUCLEOTIDE SEQUENCE</scope>
    <source>
        <strain evidence="5">CBS 379.55</strain>
    </source>
</reference>
<dbReference type="Gene3D" id="1.20.5.170">
    <property type="match status" value="1"/>
</dbReference>
<dbReference type="GO" id="GO:0010772">
    <property type="term" value="P:meiotic DNA recombinase assembly involved in reciprocal meiotic recombination"/>
    <property type="evidence" value="ECO:0007669"/>
    <property type="project" value="TreeGrafter"/>
</dbReference>
<dbReference type="InterPro" id="IPR010760">
    <property type="entry name" value="DNA-repair_Swi5"/>
</dbReference>
<dbReference type="GO" id="GO:0032798">
    <property type="term" value="C:Swi5-Sfr1 complex"/>
    <property type="evidence" value="ECO:0007669"/>
    <property type="project" value="TreeGrafter"/>
</dbReference>
<feature type="compositionally biased region" description="Polar residues" evidence="4">
    <location>
        <begin position="56"/>
        <end position="84"/>
    </location>
</feature>
<comment type="similarity">
    <text evidence="1">Belongs to the SWI5/SAE3 family.</text>
</comment>
<feature type="region of interest" description="Disordered" evidence="4">
    <location>
        <begin position="303"/>
        <end position="365"/>
    </location>
</feature>
<name>A0A6A6J7W8_WESOR</name>
<dbReference type="PANTHER" id="PTHR28529">
    <property type="entry name" value="DNA REPAIR PROTEIN SWI5 HOMOLOG"/>
    <property type="match status" value="1"/>
</dbReference>
<dbReference type="Proteomes" id="UP000800097">
    <property type="component" value="Unassembled WGS sequence"/>
</dbReference>
<dbReference type="PANTHER" id="PTHR28529:SF2">
    <property type="entry name" value="DNA REPAIR PROTEIN SWI5 HOMOLOG"/>
    <property type="match status" value="1"/>
</dbReference>
<evidence type="ECO:0000256" key="2">
    <source>
        <dbReference type="ARBA" id="ARBA00022763"/>
    </source>
</evidence>
<feature type="region of interest" description="Disordered" evidence="4">
    <location>
        <begin position="1"/>
        <end position="157"/>
    </location>
</feature>